<dbReference type="OrthoDB" id="36822at2157"/>
<accession>A0A2U9INV6</accession>
<dbReference type="EMBL" id="CP029288">
    <property type="protein sequence ID" value="AWR97710.1"/>
    <property type="molecule type" value="Genomic_DNA"/>
</dbReference>
<sequence>MKDKDNFELTINLRKIATSKRTKRYARAIKEIKQVISRHFNAEKIIIDPILAESISTNKQDKIVNRIRVIANKIDEKTYLVKLAIKSE</sequence>
<dbReference type="KEGG" id="asul:DFR86_09215"/>
<dbReference type="Proteomes" id="UP000248410">
    <property type="component" value="Chromosome"/>
</dbReference>
<protein>
    <recommendedName>
        <fullName evidence="4 5">Large ribosomal subunit protein eL31</fullName>
    </recommendedName>
</protein>
<dbReference type="Gene3D" id="3.10.440.10">
    <property type="match status" value="1"/>
</dbReference>
<gene>
    <name evidence="5" type="primary">rpl31e</name>
    <name evidence="6" type="ORF">DFR86_09215</name>
</gene>
<dbReference type="SUPFAM" id="SSF54575">
    <property type="entry name" value="Ribosomal protein L31e"/>
    <property type="match status" value="1"/>
</dbReference>
<evidence type="ECO:0000256" key="5">
    <source>
        <dbReference type="HAMAP-Rule" id="MF_00410"/>
    </source>
</evidence>
<dbReference type="GO" id="GO:0005840">
    <property type="term" value="C:ribosome"/>
    <property type="evidence" value="ECO:0007669"/>
    <property type="project" value="UniProtKB-KW"/>
</dbReference>
<evidence type="ECO:0000313" key="6">
    <source>
        <dbReference type="EMBL" id="AWR97710.1"/>
    </source>
</evidence>
<evidence type="ECO:0000256" key="3">
    <source>
        <dbReference type="ARBA" id="ARBA00023274"/>
    </source>
</evidence>
<keyword evidence="2 5" id="KW-0689">Ribosomal protein</keyword>
<dbReference type="Pfam" id="PF01198">
    <property type="entry name" value="Ribosomal_L31e"/>
    <property type="match status" value="1"/>
</dbReference>
<keyword evidence="7" id="KW-1185">Reference proteome</keyword>
<dbReference type="InterPro" id="IPR023621">
    <property type="entry name" value="Ribosomal_eL31_dom_sf"/>
</dbReference>
<dbReference type="HAMAP" id="MF_00410">
    <property type="entry name" value="Ribosomal_eL31"/>
    <property type="match status" value="1"/>
</dbReference>
<evidence type="ECO:0000256" key="2">
    <source>
        <dbReference type="ARBA" id="ARBA00022980"/>
    </source>
</evidence>
<evidence type="ECO:0000256" key="1">
    <source>
        <dbReference type="ARBA" id="ARBA00010808"/>
    </source>
</evidence>
<evidence type="ECO:0000256" key="4">
    <source>
        <dbReference type="ARBA" id="ARBA00035230"/>
    </source>
</evidence>
<dbReference type="GO" id="GO:0006412">
    <property type="term" value="P:translation"/>
    <property type="evidence" value="ECO:0007669"/>
    <property type="project" value="UniProtKB-UniRule"/>
</dbReference>
<reference evidence="6 7" key="1">
    <citation type="submission" date="2018-05" db="EMBL/GenBank/DDBJ databases">
        <title>Complete Genome Sequences of Extremely Thermoacidophilic, Metal-Mobilizing Type-Strain Members of the Archaeal Family Sulfolobaceae: Acidianus brierleyi DSM-1651T, Acidianus sulfidivorans DSM-18786T, Metallosphaera hakonensis DSM-7519T, and Metallosphaera prunae DSM-10039T.</title>
        <authorList>
            <person name="Counts J.A."/>
            <person name="Kelly R.M."/>
        </authorList>
    </citation>
    <scope>NUCLEOTIDE SEQUENCE [LARGE SCALE GENOMIC DNA]</scope>
    <source>
        <strain evidence="6 7">JP7</strain>
    </source>
</reference>
<keyword evidence="3 5" id="KW-0687">Ribonucleoprotein</keyword>
<dbReference type="GO" id="GO:1990904">
    <property type="term" value="C:ribonucleoprotein complex"/>
    <property type="evidence" value="ECO:0007669"/>
    <property type="project" value="UniProtKB-KW"/>
</dbReference>
<dbReference type="SMART" id="SM01380">
    <property type="entry name" value="Ribosomal_L31e"/>
    <property type="match status" value="1"/>
</dbReference>
<dbReference type="AlphaFoldDB" id="A0A2U9INV6"/>
<dbReference type="GeneID" id="36838146"/>
<proteinExistence type="inferred from homology"/>
<dbReference type="NCBIfam" id="NF002258">
    <property type="entry name" value="PRK01192.1-1"/>
    <property type="match status" value="1"/>
</dbReference>
<organism evidence="6 7">
    <name type="scientific">Acidianus sulfidivorans JP7</name>
    <dbReference type="NCBI Taxonomy" id="619593"/>
    <lineage>
        <taxon>Archaea</taxon>
        <taxon>Thermoproteota</taxon>
        <taxon>Thermoprotei</taxon>
        <taxon>Sulfolobales</taxon>
        <taxon>Sulfolobaceae</taxon>
        <taxon>Acidianus</taxon>
    </lineage>
</organism>
<dbReference type="RefSeq" id="WP_110380600.1">
    <property type="nucleotide sequence ID" value="NZ_CP029288.2"/>
</dbReference>
<evidence type="ECO:0000313" key="7">
    <source>
        <dbReference type="Proteomes" id="UP000248410"/>
    </source>
</evidence>
<comment type="similarity">
    <text evidence="1 5">Belongs to the eukaryotic ribosomal protein eL31 family.</text>
</comment>
<dbReference type="InterPro" id="IPR000054">
    <property type="entry name" value="Ribosomal_eL31"/>
</dbReference>
<dbReference type="GO" id="GO:0003735">
    <property type="term" value="F:structural constituent of ribosome"/>
    <property type="evidence" value="ECO:0007669"/>
    <property type="project" value="InterPro"/>
</dbReference>
<name>A0A2U9INV6_9CREN</name>